<keyword evidence="8" id="KW-1185">Reference proteome</keyword>
<keyword evidence="4" id="KW-1133">Transmembrane helix</keyword>
<evidence type="ECO:0000259" key="6">
    <source>
        <dbReference type="Pfam" id="PF00005"/>
    </source>
</evidence>
<dbReference type="SUPFAM" id="SSF52540">
    <property type="entry name" value="P-loop containing nucleoside triphosphate hydrolases"/>
    <property type="match status" value="1"/>
</dbReference>
<evidence type="ECO:0000256" key="5">
    <source>
        <dbReference type="ARBA" id="ARBA00023136"/>
    </source>
</evidence>
<keyword evidence="2" id="KW-0547">Nucleotide-binding</keyword>
<comment type="caution">
    <text evidence="7">The sequence shown here is derived from an EMBL/GenBank/DDBJ whole genome shotgun (WGS) entry which is preliminary data.</text>
</comment>
<keyword evidence="3" id="KW-0067">ATP-binding</keyword>
<evidence type="ECO:0000256" key="3">
    <source>
        <dbReference type="ARBA" id="ARBA00022840"/>
    </source>
</evidence>
<evidence type="ECO:0000256" key="1">
    <source>
        <dbReference type="ARBA" id="ARBA00022692"/>
    </source>
</evidence>
<dbReference type="Gene3D" id="3.40.50.300">
    <property type="entry name" value="P-loop containing nucleotide triphosphate hydrolases"/>
    <property type="match status" value="1"/>
</dbReference>
<dbReference type="Proteomes" id="UP001603857">
    <property type="component" value="Unassembled WGS sequence"/>
</dbReference>
<dbReference type="InterPro" id="IPR050173">
    <property type="entry name" value="ABC_transporter_C-like"/>
</dbReference>
<dbReference type="EMBL" id="JBGMDY010000009">
    <property type="protein sequence ID" value="KAL2322777.1"/>
    <property type="molecule type" value="Genomic_DNA"/>
</dbReference>
<dbReference type="PANTHER" id="PTHR24223">
    <property type="entry name" value="ATP-BINDING CASSETTE SUB-FAMILY C"/>
    <property type="match status" value="1"/>
</dbReference>
<gene>
    <name evidence="7" type="ORF">Fmac_027156</name>
</gene>
<dbReference type="Gene3D" id="1.20.1560.10">
    <property type="entry name" value="ABC transporter type 1, transmembrane domain"/>
    <property type="match status" value="1"/>
</dbReference>
<protein>
    <recommendedName>
        <fullName evidence="6">ABC transporter domain-containing protein</fullName>
    </recommendedName>
</protein>
<keyword evidence="1" id="KW-0812">Transmembrane</keyword>
<keyword evidence="5" id="KW-0472">Membrane</keyword>
<feature type="domain" description="ABC transporter" evidence="6">
    <location>
        <begin position="116"/>
        <end position="183"/>
    </location>
</feature>
<sequence>MEWLNFRLDILSTLTFAFCLVFLISFPNSVIAPGIAGLAVTYGLNQNALQANVVWFLCNLENKIISVERILQYTSLPSEAPLVIKDNQPDNSWPSSGDVHLRDLQVRYAPHLPIVLRGLTCTFTAGAKTGIVGRTGSGKTTLVQTLFRLIEPVAGHIVIDRINISLIGIHDLRSRLSIIPQAYNV</sequence>
<dbReference type="GO" id="GO:0005524">
    <property type="term" value="F:ATP binding"/>
    <property type="evidence" value="ECO:0007669"/>
    <property type="project" value="UniProtKB-KW"/>
</dbReference>
<organism evidence="7 8">
    <name type="scientific">Flemingia macrophylla</name>
    <dbReference type="NCBI Taxonomy" id="520843"/>
    <lineage>
        <taxon>Eukaryota</taxon>
        <taxon>Viridiplantae</taxon>
        <taxon>Streptophyta</taxon>
        <taxon>Embryophyta</taxon>
        <taxon>Tracheophyta</taxon>
        <taxon>Spermatophyta</taxon>
        <taxon>Magnoliopsida</taxon>
        <taxon>eudicotyledons</taxon>
        <taxon>Gunneridae</taxon>
        <taxon>Pentapetalae</taxon>
        <taxon>rosids</taxon>
        <taxon>fabids</taxon>
        <taxon>Fabales</taxon>
        <taxon>Fabaceae</taxon>
        <taxon>Papilionoideae</taxon>
        <taxon>50 kb inversion clade</taxon>
        <taxon>NPAAA clade</taxon>
        <taxon>indigoferoid/millettioid clade</taxon>
        <taxon>Phaseoleae</taxon>
        <taxon>Flemingia</taxon>
    </lineage>
</organism>
<evidence type="ECO:0000313" key="8">
    <source>
        <dbReference type="Proteomes" id="UP001603857"/>
    </source>
</evidence>
<proteinExistence type="predicted"/>
<name>A0ABD1LGX8_9FABA</name>
<dbReference type="InterPro" id="IPR003439">
    <property type="entry name" value="ABC_transporter-like_ATP-bd"/>
</dbReference>
<dbReference type="InterPro" id="IPR036640">
    <property type="entry name" value="ABC1_TM_sf"/>
</dbReference>
<dbReference type="PANTHER" id="PTHR24223:SF348">
    <property type="entry name" value="ABC-TYPE XENOBIOTIC TRANSPORTER"/>
    <property type="match status" value="1"/>
</dbReference>
<dbReference type="InterPro" id="IPR027417">
    <property type="entry name" value="P-loop_NTPase"/>
</dbReference>
<accession>A0ABD1LGX8</accession>
<evidence type="ECO:0000256" key="2">
    <source>
        <dbReference type="ARBA" id="ARBA00022741"/>
    </source>
</evidence>
<evidence type="ECO:0000313" key="7">
    <source>
        <dbReference type="EMBL" id="KAL2322777.1"/>
    </source>
</evidence>
<reference evidence="7 8" key="1">
    <citation type="submission" date="2024-08" db="EMBL/GenBank/DDBJ databases">
        <title>Insights into the chromosomal genome structure of Flemingia macrophylla.</title>
        <authorList>
            <person name="Ding Y."/>
            <person name="Zhao Y."/>
            <person name="Bi W."/>
            <person name="Wu M."/>
            <person name="Zhao G."/>
            <person name="Gong Y."/>
            <person name="Li W."/>
            <person name="Zhang P."/>
        </authorList>
    </citation>
    <scope>NUCLEOTIDE SEQUENCE [LARGE SCALE GENOMIC DNA]</scope>
    <source>
        <strain evidence="7">DYQJB</strain>
        <tissue evidence="7">Leaf</tissue>
    </source>
</reference>
<evidence type="ECO:0000256" key="4">
    <source>
        <dbReference type="ARBA" id="ARBA00022989"/>
    </source>
</evidence>
<dbReference type="SUPFAM" id="SSF90123">
    <property type="entry name" value="ABC transporter transmembrane region"/>
    <property type="match status" value="1"/>
</dbReference>
<dbReference type="AlphaFoldDB" id="A0ABD1LGX8"/>
<dbReference type="Pfam" id="PF00005">
    <property type="entry name" value="ABC_tran"/>
    <property type="match status" value="1"/>
</dbReference>